<keyword evidence="6" id="KW-0256">Endoplasmic reticulum</keyword>
<gene>
    <name evidence="17" type="ORF">BCR41DRAFT_356385</name>
</gene>
<dbReference type="Gene3D" id="3.10.120.10">
    <property type="entry name" value="Cytochrome b5-like heme/steroid binding domain"/>
    <property type="match status" value="1"/>
</dbReference>
<dbReference type="FunCoup" id="A0A1Y2GK50">
    <property type="interactions" value="388"/>
</dbReference>
<keyword evidence="9" id="KW-1133">Transmembrane helix</keyword>
<comment type="subcellular location">
    <subcellularLocation>
        <location evidence="1">Endoplasmic reticulum membrane</location>
        <topology evidence="1">Single-pass membrane protein</topology>
        <orientation evidence="1">Cytoplasmic side</orientation>
    </subcellularLocation>
    <subcellularLocation>
        <location evidence="12">Microsome membrane</location>
        <topology evidence="12">Single-pass membrane protein</topology>
        <orientation evidence="12">Cytoplasmic side</orientation>
    </subcellularLocation>
</comment>
<evidence type="ECO:0000256" key="4">
    <source>
        <dbReference type="ARBA" id="ARBA00022692"/>
    </source>
</evidence>
<keyword evidence="5 14" id="KW-0479">Metal-binding</keyword>
<dbReference type="PANTHER" id="PTHR19359">
    <property type="entry name" value="CYTOCHROME B5"/>
    <property type="match status" value="1"/>
</dbReference>
<dbReference type="PROSITE" id="PS50255">
    <property type="entry name" value="CYTOCHROME_B5_2"/>
    <property type="match status" value="1"/>
</dbReference>
<dbReference type="InterPro" id="IPR001199">
    <property type="entry name" value="Cyt_B5-like_heme/steroid-bd"/>
</dbReference>
<dbReference type="FunFam" id="3.10.120.10:FF:000002">
    <property type="entry name" value="Cytochrome b5 type B"/>
    <property type="match status" value="1"/>
</dbReference>
<dbReference type="GO" id="GO:0046872">
    <property type="term" value="F:metal ion binding"/>
    <property type="evidence" value="ECO:0007669"/>
    <property type="project" value="UniProtKB-UniRule"/>
</dbReference>
<dbReference type="AlphaFoldDB" id="A0A1Y2GK50"/>
<evidence type="ECO:0000256" key="5">
    <source>
        <dbReference type="ARBA" id="ARBA00022723"/>
    </source>
</evidence>
<evidence type="ECO:0000313" key="17">
    <source>
        <dbReference type="EMBL" id="ORZ12037.1"/>
    </source>
</evidence>
<feature type="region of interest" description="Disordered" evidence="15">
    <location>
        <begin position="80"/>
        <end position="106"/>
    </location>
</feature>
<dbReference type="PANTHER" id="PTHR19359:SF150">
    <property type="entry name" value="CYTOCHROME B5"/>
    <property type="match status" value="1"/>
</dbReference>
<dbReference type="SMART" id="SM01117">
    <property type="entry name" value="Cyt-b5"/>
    <property type="match status" value="1"/>
</dbReference>
<evidence type="ECO:0000256" key="11">
    <source>
        <dbReference type="ARBA" id="ARBA00023136"/>
    </source>
</evidence>
<reference evidence="17 18" key="1">
    <citation type="submission" date="2016-07" db="EMBL/GenBank/DDBJ databases">
        <title>Pervasive Adenine N6-methylation of Active Genes in Fungi.</title>
        <authorList>
            <consortium name="DOE Joint Genome Institute"/>
            <person name="Mondo S.J."/>
            <person name="Dannebaum R.O."/>
            <person name="Kuo R.C."/>
            <person name="Labutti K."/>
            <person name="Haridas S."/>
            <person name="Kuo A."/>
            <person name="Salamov A."/>
            <person name="Ahrendt S.R."/>
            <person name="Lipzen A."/>
            <person name="Sullivan W."/>
            <person name="Andreopoulos W.B."/>
            <person name="Clum A."/>
            <person name="Lindquist E."/>
            <person name="Daum C."/>
            <person name="Ramamoorthy G.K."/>
            <person name="Gryganskyi A."/>
            <person name="Culley D."/>
            <person name="Magnuson J.K."/>
            <person name="James T.Y."/>
            <person name="O'Malley M.A."/>
            <person name="Stajich J.E."/>
            <person name="Spatafora J.W."/>
            <person name="Visel A."/>
            <person name="Grigoriev I.V."/>
        </authorList>
    </citation>
    <scope>NUCLEOTIDE SEQUENCE [LARGE SCALE GENOMIC DNA]</scope>
    <source>
        <strain evidence="17 18">NRRL 3116</strain>
    </source>
</reference>
<dbReference type="STRING" id="64571.A0A1Y2GK50"/>
<dbReference type="PROSITE" id="PS00191">
    <property type="entry name" value="CYTOCHROME_B5_1"/>
    <property type="match status" value="1"/>
</dbReference>
<keyword evidence="3 14" id="KW-0349">Heme</keyword>
<dbReference type="GeneID" id="33566484"/>
<name>A0A1Y2GK50_9FUNG</name>
<dbReference type="PRINTS" id="PR00363">
    <property type="entry name" value="CYTOCHROMEB5"/>
</dbReference>
<keyword evidence="8" id="KW-0249">Electron transport</keyword>
<evidence type="ECO:0000256" key="13">
    <source>
        <dbReference type="ARBA" id="ARBA00038168"/>
    </source>
</evidence>
<dbReference type="InterPro" id="IPR050668">
    <property type="entry name" value="Cytochrome_b5"/>
</dbReference>
<evidence type="ECO:0000256" key="9">
    <source>
        <dbReference type="ARBA" id="ARBA00022989"/>
    </source>
</evidence>
<evidence type="ECO:0000313" key="18">
    <source>
        <dbReference type="Proteomes" id="UP000193648"/>
    </source>
</evidence>
<dbReference type="SUPFAM" id="SSF55856">
    <property type="entry name" value="Cytochrome b5-like heme/steroid binding domain"/>
    <property type="match status" value="1"/>
</dbReference>
<evidence type="ECO:0000256" key="12">
    <source>
        <dbReference type="ARBA" id="ARBA00037877"/>
    </source>
</evidence>
<keyword evidence="18" id="KW-1185">Reference proteome</keyword>
<protein>
    <submittedName>
        <fullName evidence="17">Cytochrome b5-like heme/steroid binding domain-containing protein</fullName>
    </submittedName>
</protein>
<dbReference type="InterPro" id="IPR018506">
    <property type="entry name" value="Cyt_B5_heme-BS"/>
</dbReference>
<evidence type="ECO:0000259" key="16">
    <source>
        <dbReference type="PROSITE" id="PS50255"/>
    </source>
</evidence>
<evidence type="ECO:0000256" key="1">
    <source>
        <dbReference type="ARBA" id="ARBA00004131"/>
    </source>
</evidence>
<dbReference type="EMBL" id="MCFF01000026">
    <property type="protein sequence ID" value="ORZ12037.1"/>
    <property type="molecule type" value="Genomic_DNA"/>
</dbReference>
<keyword evidence="10 14" id="KW-0408">Iron</keyword>
<dbReference type="RefSeq" id="XP_021879902.1">
    <property type="nucleotide sequence ID" value="XM_022024640.1"/>
</dbReference>
<evidence type="ECO:0000256" key="10">
    <source>
        <dbReference type="ARBA" id="ARBA00023004"/>
    </source>
</evidence>
<keyword evidence="7" id="KW-0492">Microsome</keyword>
<evidence type="ECO:0000256" key="7">
    <source>
        <dbReference type="ARBA" id="ARBA00022848"/>
    </source>
</evidence>
<keyword evidence="4" id="KW-0812">Transmembrane</keyword>
<dbReference type="Proteomes" id="UP000193648">
    <property type="component" value="Unassembled WGS sequence"/>
</dbReference>
<evidence type="ECO:0000256" key="3">
    <source>
        <dbReference type="ARBA" id="ARBA00022617"/>
    </source>
</evidence>
<evidence type="ECO:0000256" key="8">
    <source>
        <dbReference type="ARBA" id="ARBA00022982"/>
    </source>
</evidence>
<organism evidence="17 18">
    <name type="scientific">Lobosporangium transversale</name>
    <dbReference type="NCBI Taxonomy" id="64571"/>
    <lineage>
        <taxon>Eukaryota</taxon>
        <taxon>Fungi</taxon>
        <taxon>Fungi incertae sedis</taxon>
        <taxon>Mucoromycota</taxon>
        <taxon>Mortierellomycotina</taxon>
        <taxon>Mortierellomycetes</taxon>
        <taxon>Mortierellales</taxon>
        <taxon>Mortierellaceae</taxon>
        <taxon>Lobosporangium</taxon>
    </lineage>
</organism>
<accession>A0A1Y2GK50</accession>
<comment type="similarity">
    <text evidence="13 14">Belongs to the cytochrome b5 family.</text>
</comment>
<evidence type="ECO:0000256" key="2">
    <source>
        <dbReference type="ARBA" id="ARBA00022448"/>
    </source>
</evidence>
<keyword evidence="2" id="KW-0813">Transport</keyword>
<evidence type="ECO:0000256" key="14">
    <source>
        <dbReference type="RuleBase" id="RU362121"/>
    </source>
</evidence>
<dbReference type="GO" id="GO:0020037">
    <property type="term" value="F:heme binding"/>
    <property type="evidence" value="ECO:0007669"/>
    <property type="project" value="UniProtKB-UniRule"/>
</dbReference>
<dbReference type="InParanoid" id="A0A1Y2GK50"/>
<proteinExistence type="inferred from homology"/>
<comment type="caution">
    <text evidence="17">The sequence shown here is derived from an EMBL/GenBank/DDBJ whole genome shotgun (WGS) entry which is preliminary data.</text>
</comment>
<keyword evidence="11" id="KW-0472">Membrane</keyword>
<dbReference type="GO" id="GO:0005789">
    <property type="term" value="C:endoplasmic reticulum membrane"/>
    <property type="evidence" value="ECO:0007669"/>
    <property type="project" value="UniProtKB-SubCell"/>
</dbReference>
<dbReference type="Pfam" id="PF00173">
    <property type="entry name" value="Cyt-b5"/>
    <property type="match status" value="1"/>
</dbReference>
<evidence type="ECO:0000256" key="6">
    <source>
        <dbReference type="ARBA" id="ARBA00022824"/>
    </source>
</evidence>
<dbReference type="OrthoDB" id="260519at2759"/>
<feature type="domain" description="Cytochrome b5 heme-binding" evidence="16">
    <location>
        <begin position="4"/>
        <end position="80"/>
    </location>
</feature>
<sequence length="129" mass="14037">MSEIKVFSKADLAQHATRDSLYLAIAGKVYDCTSFVDEHPGGEEVMFDEAGKDATESFEDVGHSEEARELLQKMYIGEYKNDDSSQKTKAPSMTPKPIPASDNSESGSGTPYILGLAIIAGAVLWKFLL</sequence>
<dbReference type="InterPro" id="IPR036400">
    <property type="entry name" value="Cyt_B5-like_heme/steroid_sf"/>
</dbReference>
<evidence type="ECO:0000256" key="15">
    <source>
        <dbReference type="SAM" id="MobiDB-lite"/>
    </source>
</evidence>